<dbReference type="PANTHER" id="PTHR23420">
    <property type="entry name" value="ADENOSYLHOMOCYSTEINASE"/>
    <property type="match status" value="1"/>
</dbReference>
<evidence type="ECO:0000313" key="7">
    <source>
        <dbReference type="Proteomes" id="UP000013307"/>
    </source>
</evidence>
<keyword evidence="3" id="KW-0554">One-carbon metabolism</keyword>
<evidence type="ECO:0000256" key="2">
    <source>
        <dbReference type="ARBA" id="ARBA00007122"/>
    </source>
</evidence>
<dbReference type="Proteomes" id="UP000013307">
    <property type="component" value="Chromosome"/>
</dbReference>
<evidence type="ECO:0000313" key="6">
    <source>
        <dbReference type="EMBL" id="AGK61529.1"/>
    </source>
</evidence>
<dbReference type="Gene3D" id="3.40.50.720">
    <property type="entry name" value="NAD(P)-binding Rossmann-like Domain"/>
    <property type="match status" value="1"/>
</dbReference>
<dbReference type="InterPro" id="IPR015878">
    <property type="entry name" value="Ado_hCys_hydrolase_NAD-bd"/>
</dbReference>
<dbReference type="SUPFAM" id="SSF51735">
    <property type="entry name" value="NAD(P)-binding Rossmann-fold domains"/>
    <property type="match status" value="1"/>
</dbReference>
<evidence type="ECO:0000256" key="3">
    <source>
        <dbReference type="ARBA" id="ARBA00022563"/>
    </source>
</evidence>
<dbReference type="EMBL" id="CP005290">
    <property type="protein sequence ID" value="AGK61529.1"/>
    <property type="molecule type" value="Genomic_DNA"/>
</dbReference>
<reference evidence="6 7" key="1">
    <citation type="journal article" date="2013" name="Genome Announc.">
        <title>Complete Genome Sequence of the Thermophilic and Facultatively Chemolithoautotrophic Sulfate Reducer Archaeoglobus sulfaticallidus Strain PM70-1T.</title>
        <authorList>
            <person name="Stokke R."/>
            <person name="Hocking W.P."/>
            <person name="Steinsbu B.O."/>
            <person name="Steen I.H."/>
        </authorList>
    </citation>
    <scope>NUCLEOTIDE SEQUENCE [LARGE SCALE GENOMIC DNA]</scope>
    <source>
        <strain evidence="6">PM70-1</strain>
    </source>
</reference>
<dbReference type="GeneID" id="15393187"/>
<dbReference type="RefSeq" id="WP_015591127.1">
    <property type="nucleotide sequence ID" value="NC_021169.1"/>
</dbReference>
<protein>
    <submittedName>
        <fullName evidence="6">S-adenosylhomocysteine hydrolase</fullName>
    </submittedName>
</protein>
<dbReference type="InterPro" id="IPR042172">
    <property type="entry name" value="Adenosylhomocyst_ase-like_sf"/>
</dbReference>
<dbReference type="SMART" id="SM00997">
    <property type="entry name" value="AdoHcyase_NAD"/>
    <property type="match status" value="1"/>
</dbReference>
<evidence type="ECO:0000259" key="5">
    <source>
        <dbReference type="SMART" id="SM00997"/>
    </source>
</evidence>
<dbReference type="SUPFAM" id="SSF52283">
    <property type="entry name" value="Formate/glycerate dehydrogenase catalytic domain-like"/>
    <property type="match status" value="1"/>
</dbReference>
<dbReference type="AlphaFoldDB" id="N0BD54"/>
<dbReference type="GO" id="GO:0004013">
    <property type="term" value="F:adenosylhomocysteinase activity"/>
    <property type="evidence" value="ECO:0007669"/>
    <property type="project" value="TreeGrafter"/>
</dbReference>
<dbReference type="STRING" id="387631.Asulf_01552"/>
<proteinExistence type="inferred from homology"/>
<dbReference type="InterPro" id="IPR036291">
    <property type="entry name" value="NAD(P)-bd_dom_sf"/>
</dbReference>
<evidence type="ECO:0000256" key="4">
    <source>
        <dbReference type="ARBA" id="ARBA00023027"/>
    </source>
</evidence>
<evidence type="ECO:0000256" key="1">
    <source>
        <dbReference type="ARBA" id="ARBA00001911"/>
    </source>
</evidence>
<dbReference type="PANTHER" id="PTHR23420:SF0">
    <property type="entry name" value="ADENOSYLHOMOCYSTEINASE"/>
    <property type="match status" value="1"/>
</dbReference>
<keyword evidence="6" id="KW-0378">Hydrolase</keyword>
<dbReference type="InterPro" id="IPR000043">
    <property type="entry name" value="Adenosylhomocysteinase-like"/>
</dbReference>
<gene>
    <name evidence="6" type="ORF">Asulf_01552</name>
</gene>
<dbReference type="HOGENOM" id="CLU_851526_0_0_2"/>
<dbReference type="GO" id="GO:0033353">
    <property type="term" value="P:S-adenosylmethionine cycle"/>
    <property type="evidence" value="ECO:0007669"/>
    <property type="project" value="TreeGrafter"/>
</dbReference>
<comment type="similarity">
    <text evidence="2">Belongs to the adenosylhomocysteinase family.</text>
</comment>
<dbReference type="GO" id="GO:0005829">
    <property type="term" value="C:cytosol"/>
    <property type="evidence" value="ECO:0007669"/>
    <property type="project" value="TreeGrafter"/>
</dbReference>
<organism evidence="6 7">
    <name type="scientific">Archaeoglobus sulfaticallidus PM70-1</name>
    <dbReference type="NCBI Taxonomy" id="387631"/>
    <lineage>
        <taxon>Archaea</taxon>
        <taxon>Methanobacteriati</taxon>
        <taxon>Methanobacteriota</taxon>
        <taxon>Archaeoglobi</taxon>
        <taxon>Archaeoglobales</taxon>
        <taxon>Archaeoglobaceae</taxon>
        <taxon>Archaeoglobus</taxon>
    </lineage>
</organism>
<dbReference type="KEGG" id="ast:Asulf_01552"/>
<keyword evidence="4" id="KW-0520">NAD</keyword>
<sequence>MMEWIKERMLLTPKACEAVGNSIRDAKVSICFPLEYKTAVLAYELSKFCELRVTKFDEYTTKPSAVEWLKDKGVEILSKDECLTADYYMDCVAMLTGKARKQGLKVGGVIELTRSGVERLKSMNNFTKGISLDDSNIKGLGENRHGTAFGLLDALVRLNLYFPEKDAFVIGFGRVGEGCAEILRKLGCNVSVYDIDEIKCAIAEYSGYRVKDLQEGLSSSDIIVTATGRDSVISDFSTIKNGAILCNMGAGRYEIDVRRLKDYRKITINEHITKYERDNYFYVLCDSMSVNLTMANGTPVEIMDKTFALSVFALEYIVKNEFEGLIKTPKEVELKFLRFMKDVQRKQKQGKN</sequence>
<comment type="cofactor">
    <cofactor evidence="1">
        <name>NAD(+)</name>
        <dbReference type="ChEBI" id="CHEBI:57540"/>
    </cofactor>
</comment>
<keyword evidence="7" id="KW-1185">Reference proteome</keyword>
<accession>N0BD54</accession>
<dbReference type="GO" id="GO:0006730">
    <property type="term" value="P:one-carbon metabolic process"/>
    <property type="evidence" value="ECO:0007669"/>
    <property type="project" value="UniProtKB-KW"/>
</dbReference>
<dbReference type="Pfam" id="PF00670">
    <property type="entry name" value="AdoHcyase_NAD"/>
    <property type="match status" value="1"/>
</dbReference>
<dbReference type="eggNOG" id="arCOG04137">
    <property type="taxonomic scope" value="Archaea"/>
</dbReference>
<dbReference type="OrthoDB" id="382540at2157"/>
<dbReference type="Gene3D" id="3.40.50.1480">
    <property type="entry name" value="Adenosylhomocysteinase-like"/>
    <property type="match status" value="1"/>
</dbReference>
<dbReference type="SMART" id="SM00996">
    <property type="entry name" value="AdoHcyase"/>
    <property type="match status" value="1"/>
</dbReference>
<feature type="domain" description="S-adenosyl-L-homocysteine hydrolase NAD binding" evidence="5">
    <location>
        <begin position="143"/>
        <end position="297"/>
    </location>
</feature>
<name>N0BD54_9EURY</name>